<keyword evidence="3" id="KW-1185">Reference proteome</keyword>
<proteinExistence type="predicted"/>
<dbReference type="AlphaFoldDB" id="A0AAE1KU78"/>
<feature type="region of interest" description="Disordered" evidence="1">
    <location>
        <begin position="44"/>
        <end position="83"/>
    </location>
</feature>
<evidence type="ECO:0000313" key="3">
    <source>
        <dbReference type="Proteomes" id="UP001286313"/>
    </source>
</evidence>
<reference evidence="2" key="1">
    <citation type="submission" date="2023-10" db="EMBL/GenBank/DDBJ databases">
        <title>Genome assemblies of two species of porcelain crab, Petrolisthes cinctipes and Petrolisthes manimaculis (Anomura: Porcellanidae).</title>
        <authorList>
            <person name="Angst P."/>
        </authorList>
    </citation>
    <scope>NUCLEOTIDE SEQUENCE</scope>
    <source>
        <strain evidence="2">PB745_01</strain>
        <tissue evidence="2">Gill</tissue>
    </source>
</reference>
<protein>
    <submittedName>
        <fullName evidence="2">Uncharacterized protein</fullName>
    </submittedName>
</protein>
<dbReference type="Proteomes" id="UP001286313">
    <property type="component" value="Unassembled WGS sequence"/>
</dbReference>
<evidence type="ECO:0000313" key="2">
    <source>
        <dbReference type="EMBL" id="KAK3885876.1"/>
    </source>
</evidence>
<sequence length="83" mass="9317">MQVKKDIKGKYLHLQFFLPQFHPFPSTFLLYTLPRFFLPFSPSDLAPPSPTNPSSSTNQQPPPPATNPSLLYQPTSPSPVHNP</sequence>
<accession>A0AAE1KU78</accession>
<dbReference type="EMBL" id="JAWQEG010000758">
    <property type="protein sequence ID" value="KAK3885876.1"/>
    <property type="molecule type" value="Genomic_DNA"/>
</dbReference>
<comment type="caution">
    <text evidence="2">The sequence shown here is derived from an EMBL/GenBank/DDBJ whole genome shotgun (WGS) entry which is preliminary data.</text>
</comment>
<evidence type="ECO:0000256" key="1">
    <source>
        <dbReference type="SAM" id="MobiDB-lite"/>
    </source>
</evidence>
<name>A0AAE1KU78_PETCI</name>
<organism evidence="2 3">
    <name type="scientific">Petrolisthes cinctipes</name>
    <name type="common">Flat porcelain crab</name>
    <dbReference type="NCBI Taxonomy" id="88211"/>
    <lineage>
        <taxon>Eukaryota</taxon>
        <taxon>Metazoa</taxon>
        <taxon>Ecdysozoa</taxon>
        <taxon>Arthropoda</taxon>
        <taxon>Crustacea</taxon>
        <taxon>Multicrustacea</taxon>
        <taxon>Malacostraca</taxon>
        <taxon>Eumalacostraca</taxon>
        <taxon>Eucarida</taxon>
        <taxon>Decapoda</taxon>
        <taxon>Pleocyemata</taxon>
        <taxon>Anomura</taxon>
        <taxon>Galatheoidea</taxon>
        <taxon>Porcellanidae</taxon>
        <taxon>Petrolisthes</taxon>
    </lineage>
</organism>
<gene>
    <name evidence="2" type="ORF">Pcinc_009937</name>
</gene>